<dbReference type="AlphaFoldDB" id="A0A813G989"/>
<keyword evidence="1" id="KW-0812">Transmembrane</keyword>
<gene>
    <name evidence="2" type="ORF">PGLA1383_LOCUS39160</name>
</gene>
<protein>
    <submittedName>
        <fullName evidence="2">Uncharacterized protein</fullName>
    </submittedName>
</protein>
<sequence>VCIIDLFLVQDSCVHLKLAVAARGGKAFACGVARGISGATAAVSVVAVLYMVYIIWSFCEDLDGSSASMALSDLLALADGRKPRRQQSISGYQSDILGSTIDATKSIGSGAAIVYGSVTGQNRFSEAANLMVGEFSRFEDMAEGDMRESKDRHHRY</sequence>
<organism evidence="2 3">
    <name type="scientific">Polarella glacialis</name>
    <name type="common">Dinoflagellate</name>
    <dbReference type="NCBI Taxonomy" id="89957"/>
    <lineage>
        <taxon>Eukaryota</taxon>
        <taxon>Sar</taxon>
        <taxon>Alveolata</taxon>
        <taxon>Dinophyceae</taxon>
        <taxon>Suessiales</taxon>
        <taxon>Suessiaceae</taxon>
        <taxon>Polarella</taxon>
    </lineage>
</organism>
<feature type="non-terminal residue" evidence="2">
    <location>
        <position position="156"/>
    </location>
</feature>
<accession>A0A813G989</accession>
<evidence type="ECO:0000313" key="3">
    <source>
        <dbReference type="Proteomes" id="UP000654075"/>
    </source>
</evidence>
<dbReference type="OrthoDB" id="418240at2759"/>
<keyword evidence="3" id="KW-1185">Reference proteome</keyword>
<keyword evidence="1" id="KW-1133">Transmembrane helix</keyword>
<dbReference type="Proteomes" id="UP000654075">
    <property type="component" value="Unassembled WGS sequence"/>
</dbReference>
<proteinExistence type="predicted"/>
<reference evidence="2" key="1">
    <citation type="submission" date="2021-02" db="EMBL/GenBank/DDBJ databases">
        <authorList>
            <person name="Dougan E. K."/>
            <person name="Rhodes N."/>
            <person name="Thang M."/>
            <person name="Chan C."/>
        </authorList>
    </citation>
    <scope>NUCLEOTIDE SEQUENCE</scope>
</reference>
<dbReference type="EMBL" id="CAJNNV010027788">
    <property type="protein sequence ID" value="CAE8621642.1"/>
    <property type="molecule type" value="Genomic_DNA"/>
</dbReference>
<name>A0A813G989_POLGL</name>
<evidence type="ECO:0000313" key="2">
    <source>
        <dbReference type="EMBL" id="CAE8621642.1"/>
    </source>
</evidence>
<feature type="transmembrane region" description="Helical" evidence="1">
    <location>
        <begin position="36"/>
        <end position="56"/>
    </location>
</feature>
<keyword evidence="1" id="KW-0472">Membrane</keyword>
<comment type="caution">
    <text evidence="2">The sequence shown here is derived from an EMBL/GenBank/DDBJ whole genome shotgun (WGS) entry which is preliminary data.</text>
</comment>
<evidence type="ECO:0000256" key="1">
    <source>
        <dbReference type="SAM" id="Phobius"/>
    </source>
</evidence>